<evidence type="ECO:0000256" key="1">
    <source>
        <dbReference type="SAM" id="MobiDB-lite"/>
    </source>
</evidence>
<accession>A0A8E0RLC5</accession>
<dbReference type="Proteomes" id="UP000728185">
    <property type="component" value="Unassembled WGS sequence"/>
</dbReference>
<organism evidence="2 3">
    <name type="scientific">Fasciolopsis buskii</name>
    <dbReference type="NCBI Taxonomy" id="27845"/>
    <lineage>
        <taxon>Eukaryota</taxon>
        <taxon>Metazoa</taxon>
        <taxon>Spiralia</taxon>
        <taxon>Lophotrochozoa</taxon>
        <taxon>Platyhelminthes</taxon>
        <taxon>Trematoda</taxon>
        <taxon>Digenea</taxon>
        <taxon>Plagiorchiida</taxon>
        <taxon>Echinostomata</taxon>
        <taxon>Echinostomatoidea</taxon>
        <taxon>Fasciolidae</taxon>
        <taxon>Fasciolopsis</taxon>
    </lineage>
</organism>
<protein>
    <submittedName>
        <fullName evidence="2">Nuclear factor 1 A type</fullName>
    </submittedName>
</protein>
<evidence type="ECO:0000313" key="2">
    <source>
        <dbReference type="EMBL" id="KAA0184226.1"/>
    </source>
</evidence>
<proteinExistence type="predicted"/>
<name>A0A8E0RLC5_9TREM</name>
<reference evidence="2" key="1">
    <citation type="submission" date="2019-05" db="EMBL/GenBank/DDBJ databases">
        <title>Annotation for the trematode Fasciolopsis buski.</title>
        <authorList>
            <person name="Choi Y.-J."/>
        </authorList>
    </citation>
    <scope>NUCLEOTIDE SEQUENCE</scope>
    <source>
        <strain evidence="2">HT</strain>
        <tissue evidence="2">Whole worm</tissue>
    </source>
</reference>
<evidence type="ECO:0000313" key="3">
    <source>
        <dbReference type="Proteomes" id="UP000728185"/>
    </source>
</evidence>
<gene>
    <name evidence="2" type="ORF">FBUS_07958</name>
</gene>
<sequence>MEINPVQVKTEPVDSISSICFPIPADCSQGPNQLGAAGNAVPDGMKPPLGSVASTVCQKDGQHLDFNVYLESSLQISGAVKSEYYNSDNPSKRVSSGSLNPPTSLTHPTGNPNELLTANKFQHTFHGTKETLQEMVDTTETSHLKSSSLVSPKPSEALFVRALIGRCKRIAPLWFRGVSSMRERNREENRRMASNNGQSQSDWSLIGLKIAVS</sequence>
<dbReference type="EMBL" id="LUCM01011240">
    <property type="protein sequence ID" value="KAA0184226.1"/>
    <property type="molecule type" value="Genomic_DNA"/>
</dbReference>
<dbReference type="OrthoDB" id="6288301at2759"/>
<dbReference type="AlphaFoldDB" id="A0A8E0RLC5"/>
<comment type="caution">
    <text evidence="2">The sequence shown here is derived from an EMBL/GenBank/DDBJ whole genome shotgun (WGS) entry which is preliminary data.</text>
</comment>
<feature type="region of interest" description="Disordered" evidence="1">
    <location>
        <begin position="86"/>
        <end position="111"/>
    </location>
</feature>
<keyword evidence="3" id="KW-1185">Reference proteome</keyword>